<reference evidence="1 2" key="1">
    <citation type="journal article" date="2013" name="Genome Biol. Evol.">
        <title>Genomes of Stigonematalean cyanobacteria (subsection V) and the evolution of oxygenic photosynthesis from prokaryotes to plastids.</title>
        <authorList>
            <person name="Dagan T."/>
            <person name="Roettger M."/>
            <person name="Stucken K."/>
            <person name="Landan G."/>
            <person name="Koch R."/>
            <person name="Major P."/>
            <person name="Gould S.B."/>
            <person name="Goremykin V.V."/>
            <person name="Rippka R."/>
            <person name="Tandeau de Marsac N."/>
            <person name="Gugger M."/>
            <person name="Lockhart P.J."/>
            <person name="Allen J.F."/>
            <person name="Brune I."/>
            <person name="Maus I."/>
            <person name="Puhler A."/>
            <person name="Martin W.F."/>
        </authorList>
    </citation>
    <scope>NUCLEOTIDE SEQUENCE [LARGE SCALE GENOMIC DNA]</scope>
    <source>
        <strain evidence="1 2">PCC 7110</strain>
    </source>
</reference>
<organism evidence="1 2">
    <name type="scientific">Scytonema hofmannii PCC 7110</name>
    <dbReference type="NCBI Taxonomy" id="128403"/>
    <lineage>
        <taxon>Bacteria</taxon>
        <taxon>Bacillati</taxon>
        <taxon>Cyanobacteriota</taxon>
        <taxon>Cyanophyceae</taxon>
        <taxon>Nostocales</taxon>
        <taxon>Scytonemataceae</taxon>
        <taxon>Scytonema</taxon>
    </lineage>
</organism>
<protein>
    <submittedName>
        <fullName evidence="1">Uncharacterized protein</fullName>
    </submittedName>
</protein>
<dbReference type="Proteomes" id="UP000076925">
    <property type="component" value="Unassembled WGS sequence"/>
</dbReference>
<name>A0A139XFE7_9CYAN</name>
<evidence type="ECO:0000313" key="2">
    <source>
        <dbReference type="Proteomes" id="UP000076925"/>
    </source>
</evidence>
<dbReference type="EMBL" id="ANNX02000015">
    <property type="protein sequence ID" value="KYC43425.1"/>
    <property type="molecule type" value="Genomic_DNA"/>
</dbReference>
<gene>
    <name evidence="1" type="ORF">WA1_11345</name>
</gene>
<dbReference type="AlphaFoldDB" id="A0A139XFE7"/>
<evidence type="ECO:0000313" key="1">
    <source>
        <dbReference type="EMBL" id="KYC43425.1"/>
    </source>
</evidence>
<proteinExistence type="predicted"/>
<keyword evidence="2" id="KW-1185">Reference proteome</keyword>
<dbReference type="RefSeq" id="WP_017748359.1">
    <property type="nucleotide sequence ID" value="NZ_KQ976354.1"/>
</dbReference>
<dbReference type="STRING" id="128403.WA1_11345"/>
<dbReference type="OrthoDB" id="3981129at2"/>
<accession>A0A139XFE7</accession>
<sequence length="106" mass="12304">MIFWRKTVQELRKLLEHCGAFRDVRTWGLVTNQKGKVVLQQGVGKKARRRRLYDPRELIDPSGQRLILIVSDCVSSIWHDGKAISVLKAWVKQNPVAIVQMLPEWL</sequence>
<comment type="caution">
    <text evidence="1">The sequence shown here is derived from an EMBL/GenBank/DDBJ whole genome shotgun (WGS) entry which is preliminary data.</text>
</comment>